<dbReference type="InterPro" id="IPR044189">
    <property type="entry name" value="XPO4/7-like"/>
</dbReference>
<dbReference type="Proteomes" id="UP000008144">
    <property type="component" value="Unassembled WGS sequence"/>
</dbReference>
<dbReference type="GeneTree" id="ENSGT00940000153139"/>
<dbReference type="Ensembl" id="ENSCINT00000005797.3">
    <property type="protein sequence ID" value="ENSCINP00000005797.3"/>
    <property type="gene ID" value="ENSCING00000002840.3"/>
</dbReference>
<dbReference type="STRING" id="7719.ENSCINP00000005797"/>
<dbReference type="SUPFAM" id="SSF48371">
    <property type="entry name" value="ARM repeat"/>
    <property type="match status" value="1"/>
</dbReference>
<dbReference type="InterPro" id="IPR001494">
    <property type="entry name" value="Importin-beta_N"/>
</dbReference>
<name>F6WCM9_CIOIN</name>
<evidence type="ECO:0000256" key="3">
    <source>
        <dbReference type="ARBA" id="ARBA00009466"/>
    </source>
</evidence>
<keyword evidence="11" id="KW-1185">Reference proteome</keyword>
<evidence type="ECO:0000256" key="4">
    <source>
        <dbReference type="ARBA" id="ARBA00022448"/>
    </source>
</evidence>
<reference evidence="10" key="3">
    <citation type="submission" date="2025-09" db="UniProtKB">
        <authorList>
            <consortium name="Ensembl"/>
        </authorList>
    </citation>
    <scope>IDENTIFICATION</scope>
</reference>
<keyword evidence="4" id="KW-0813">Transport</keyword>
<evidence type="ECO:0000256" key="6">
    <source>
        <dbReference type="ARBA" id="ARBA00022927"/>
    </source>
</evidence>
<evidence type="ECO:0000256" key="5">
    <source>
        <dbReference type="ARBA" id="ARBA00022490"/>
    </source>
</evidence>
<proteinExistence type="inferred from homology"/>
<dbReference type="GO" id="GO:0005049">
    <property type="term" value="F:nuclear export signal receptor activity"/>
    <property type="evidence" value="ECO:0000318"/>
    <property type="project" value="GO_Central"/>
</dbReference>
<evidence type="ECO:0000256" key="1">
    <source>
        <dbReference type="ARBA" id="ARBA00004123"/>
    </source>
</evidence>
<dbReference type="InterPro" id="IPR016024">
    <property type="entry name" value="ARM-type_fold"/>
</dbReference>
<dbReference type="Pfam" id="PF03810">
    <property type="entry name" value="IBN_N"/>
    <property type="match status" value="1"/>
</dbReference>
<evidence type="ECO:0000256" key="2">
    <source>
        <dbReference type="ARBA" id="ARBA00004496"/>
    </source>
</evidence>
<dbReference type="AlphaFoldDB" id="F6WCM9"/>
<keyword evidence="7" id="KW-0539">Nucleus</keyword>
<dbReference type="InParanoid" id="F6WCM9"/>
<evidence type="ECO:0000259" key="9">
    <source>
        <dbReference type="PROSITE" id="PS50166"/>
    </source>
</evidence>
<dbReference type="SMART" id="SM00913">
    <property type="entry name" value="IBN_N"/>
    <property type="match status" value="1"/>
</dbReference>
<organism evidence="10 11">
    <name type="scientific">Ciona intestinalis</name>
    <name type="common">Transparent sea squirt</name>
    <name type="synonym">Ascidia intestinalis</name>
    <dbReference type="NCBI Taxonomy" id="7719"/>
    <lineage>
        <taxon>Eukaryota</taxon>
        <taxon>Metazoa</taxon>
        <taxon>Chordata</taxon>
        <taxon>Tunicata</taxon>
        <taxon>Ascidiacea</taxon>
        <taxon>Phlebobranchia</taxon>
        <taxon>Cionidae</taxon>
        <taxon>Ciona</taxon>
    </lineage>
</organism>
<feature type="domain" description="Importin N-terminal" evidence="9">
    <location>
        <begin position="32"/>
        <end position="98"/>
    </location>
</feature>
<dbReference type="Gene3D" id="1.25.10.10">
    <property type="entry name" value="Leucine-rich Repeat Variant"/>
    <property type="match status" value="1"/>
</dbReference>
<reference evidence="11" key="1">
    <citation type="journal article" date="2002" name="Science">
        <title>The draft genome of Ciona intestinalis: insights into chordate and vertebrate origins.</title>
        <authorList>
            <person name="Dehal P."/>
            <person name="Satou Y."/>
            <person name="Campbell R.K."/>
            <person name="Chapman J."/>
            <person name="Degnan B."/>
            <person name="De Tomaso A."/>
            <person name="Davidson B."/>
            <person name="Di Gregorio A."/>
            <person name="Gelpke M."/>
            <person name="Goodstein D.M."/>
            <person name="Harafuji N."/>
            <person name="Hastings K.E."/>
            <person name="Ho I."/>
            <person name="Hotta K."/>
            <person name="Huang W."/>
            <person name="Kawashima T."/>
            <person name="Lemaire P."/>
            <person name="Martinez D."/>
            <person name="Meinertzhagen I.A."/>
            <person name="Necula S."/>
            <person name="Nonaka M."/>
            <person name="Putnam N."/>
            <person name="Rash S."/>
            <person name="Saiga H."/>
            <person name="Satake M."/>
            <person name="Terry A."/>
            <person name="Yamada L."/>
            <person name="Wang H.G."/>
            <person name="Awazu S."/>
            <person name="Azumi K."/>
            <person name="Boore J."/>
            <person name="Branno M."/>
            <person name="Chin-Bow S."/>
            <person name="DeSantis R."/>
            <person name="Doyle S."/>
            <person name="Francino P."/>
            <person name="Keys D.N."/>
            <person name="Haga S."/>
            <person name="Hayashi H."/>
            <person name="Hino K."/>
            <person name="Imai K.S."/>
            <person name="Inaba K."/>
            <person name="Kano S."/>
            <person name="Kobayashi K."/>
            <person name="Kobayashi M."/>
            <person name="Lee B.I."/>
            <person name="Makabe K.W."/>
            <person name="Manohar C."/>
            <person name="Matassi G."/>
            <person name="Medina M."/>
            <person name="Mochizuki Y."/>
            <person name="Mount S."/>
            <person name="Morishita T."/>
            <person name="Miura S."/>
            <person name="Nakayama A."/>
            <person name="Nishizaka S."/>
            <person name="Nomoto H."/>
            <person name="Ohta F."/>
            <person name="Oishi K."/>
            <person name="Rigoutsos I."/>
            <person name="Sano M."/>
            <person name="Sasaki A."/>
            <person name="Sasakura Y."/>
            <person name="Shoguchi E."/>
            <person name="Shin-i T."/>
            <person name="Spagnuolo A."/>
            <person name="Stainier D."/>
            <person name="Suzuki M.M."/>
            <person name="Tassy O."/>
            <person name="Takatori N."/>
            <person name="Tokuoka M."/>
            <person name="Yagi K."/>
            <person name="Yoshizaki F."/>
            <person name="Wada S."/>
            <person name="Zhang C."/>
            <person name="Hyatt P.D."/>
            <person name="Larimer F."/>
            <person name="Detter C."/>
            <person name="Doggett N."/>
            <person name="Glavina T."/>
            <person name="Hawkins T."/>
            <person name="Richardson P."/>
            <person name="Lucas S."/>
            <person name="Kohara Y."/>
            <person name="Levine M."/>
            <person name="Satoh N."/>
            <person name="Rokhsar D.S."/>
        </authorList>
    </citation>
    <scope>NUCLEOTIDE SEQUENCE [LARGE SCALE GENOMIC DNA]</scope>
</reference>
<accession>F6WCM9</accession>
<dbReference type="InterPro" id="IPR011989">
    <property type="entry name" value="ARM-like"/>
</dbReference>
<dbReference type="GO" id="GO:0005643">
    <property type="term" value="C:nuclear pore"/>
    <property type="evidence" value="ECO:0000318"/>
    <property type="project" value="GO_Central"/>
</dbReference>
<evidence type="ECO:0000313" key="11">
    <source>
        <dbReference type="Proteomes" id="UP000008144"/>
    </source>
</evidence>
<dbReference type="PANTHER" id="PTHR12596:SF1">
    <property type="entry name" value="EXPORTIN-4"/>
    <property type="match status" value="1"/>
</dbReference>
<evidence type="ECO:0000256" key="8">
    <source>
        <dbReference type="ARBA" id="ARBA00040444"/>
    </source>
</evidence>
<evidence type="ECO:0000256" key="7">
    <source>
        <dbReference type="ARBA" id="ARBA00023242"/>
    </source>
</evidence>
<dbReference type="GO" id="GO:0006611">
    <property type="term" value="P:protein export from nucleus"/>
    <property type="evidence" value="ECO:0000318"/>
    <property type="project" value="GO_Central"/>
</dbReference>
<keyword evidence="5" id="KW-0963">Cytoplasm</keyword>
<comment type="subcellular location">
    <subcellularLocation>
        <location evidence="2">Cytoplasm</location>
    </subcellularLocation>
    <subcellularLocation>
        <location evidence="1">Nucleus</location>
    </subcellularLocation>
</comment>
<dbReference type="GO" id="GO:0005737">
    <property type="term" value="C:cytoplasm"/>
    <property type="evidence" value="ECO:0000318"/>
    <property type="project" value="GO_Central"/>
</dbReference>
<dbReference type="OMA" id="SCKSIFH"/>
<comment type="similarity">
    <text evidence="3">Belongs to the exportin family.</text>
</comment>
<dbReference type="FunCoup" id="F6WCM9">
    <property type="interactions" value="262"/>
</dbReference>
<reference evidence="10" key="2">
    <citation type="submission" date="2025-08" db="UniProtKB">
        <authorList>
            <consortium name="Ensembl"/>
        </authorList>
    </citation>
    <scope>IDENTIFICATION</scope>
</reference>
<dbReference type="PROSITE" id="PS50166">
    <property type="entry name" value="IMPORTIN_B_NT"/>
    <property type="match status" value="1"/>
</dbReference>
<dbReference type="GO" id="GO:0031267">
    <property type="term" value="F:small GTPase binding"/>
    <property type="evidence" value="ECO:0007669"/>
    <property type="project" value="InterPro"/>
</dbReference>
<dbReference type="HOGENOM" id="CLU_005818_0_0_1"/>
<keyword evidence="6" id="KW-0653">Protein transport</keyword>
<dbReference type="PANTHER" id="PTHR12596">
    <property type="entry name" value="EXPORTIN 4,7-RELATED"/>
    <property type="match status" value="1"/>
</dbReference>
<evidence type="ECO:0000313" key="10">
    <source>
        <dbReference type="Ensembl" id="ENSCINP00000005797.3"/>
    </source>
</evidence>
<sequence>VMSSDLVEKLEAATHASLAPPNLVSPEQRREAEEFLLSFRRSKVSFNVCWEILDKSSSPSVQYHAAATMKESVIRDWETMDDSTRLSVQQFILNFLTQRPGITGYVRGLLSNIFAVMLKRSSVASHDPTQRHPFYQHLGALVASNNETMETTACSILSAICVEFSASDKSSNVGLSWEQHAKCKAQFEKSDLPQIFQLTIQVLHQTSTSPNLQTSMCEKFYSIAEQILSWKFSPTIRQRRAYLESDSTIRQNFQPPQHWKQQILDPALLQLFFNLHSKVRTNESLCHSSTSCLSQLASLEGDVLKDVGDNVRYLTHYLQGFLHVYASTQPLHHEALGISNIVRNLVECHKLQIWSLLPNEMNLFPMFLERIARFTIGFGEEAAKEEELHEDDHLYMEAFETILDPWTTLIECMNLHDTMVYITPCADSIVKMYVKCHVSAPEGSRTQTNEDLEEDIDELEEEDREKFGCQLMSIASLARTSPHTCVPFITRLLEGRTDRLHGQLQRVGQQGGVGDPMLSVLFEDVHWLVLLAGHILADECEGETPLIPPEILKYSIDSKHLVDESVTMKVLGSPEVKINEIPGGEKASDPVVRLSSAVLRLSEVETRCLRGGLAGLLSPQLAQDILWFLRCWGATYLLYPEDNYKELSPVITRAFGRDSPGSKWLVEHFVNKIMTSLSHWGSELKVLEDSTQLLIMMVQNNHRCHLVVECPEFWDLCSKISENVHPYSTLPLSVKQNISTALVHAGSANMNQYKDKYWQQTLQPLHHRYHNLTTHPTFTQHKDKESTILELSSILSMLQGISAASTPSNTTYLFGFLTNFLPDCPKLIDIYHGNESLVVLILELYVEVVHKQICYL</sequence>
<protein>
    <recommendedName>
        <fullName evidence="8">Exportin-4</fullName>
    </recommendedName>
</protein>